<dbReference type="SMART" id="SM00409">
    <property type="entry name" value="IG"/>
    <property type="match status" value="2"/>
</dbReference>
<sequence>MCVTEKPTPPQGPISVTSMEDASCTILWQPSEFDGGAPEPVASASDSLTLYWKVPEDDGNTEIIEYILEYHEKRITDWTVINEISDTTFTVEKLTTNSEYTFRVSAVNEAGRSEPSLESPYIRVKAPTEKEPPIIQEPLNDVSIGLGKTLTLSCVIAGQPVPEVTWLKNGKTIKTTKVTYENRIAKYTIEETTEKTTAKYTCKAVNEIGQAETSCKVTVEEKPEIVIDDSELVNQLRVGSTWTVTAQINGYPTPTVAWYKNDVRIESNSTYTIRTEEKTSTISINSVERSDSGSYRIEATNSCGKSDVELTLSIIDKPSKPEGPIQVKDVRKDSIVIEWKPPEDDGGLEIVKYSIEKCDQEKGTWIKVADVTKGIDSYCIQRLAINSQYLFRVAAENPIGCSEPLESEPVTIKKIIV</sequence>
<reference evidence="4" key="1">
    <citation type="submission" date="2022-08" db="UniProtKB">
        <authorList>
            <consortium name="EnsemblMetazoa"/>
        </authorList>
    </citation>
    <scope>IDENTIFICATION</scope>
    <source>
        <strain evidence="4">Israel</strain>
    </source>
</reference>
<organism evidence="4 5">
    <name type="scientific">Phlebotomus papatasi</name>
    <name type="common">Sandfly</name>
    <dbReference type="NCBI Taxonomy" id="29031"/>
    <lineage>
        <taxon>Eukaryota</taxon>
        <taxon>Metazoa</taxon>
        <taxon>Ecdysozoa</taxon>
        <taxon>Arthropoda</taxon>
        <taxon>Hexapoda</taxon>
        <taxon>Insecta</taxon>
        <taxon>Pterygota</taxon>
        <taxon>Neoptera</taxon>
        <taxon>Endopterygota</taxon>
        <taxon>Diptera</taxon>
        <taxon>Nematocera</taxon>
        <taxon>Psychodoidea</taxon>
        <taxon>Psychodidae</taxon>
        <taxon>Phlebotomus</taxon>
        <taxon>Phlebotomus</taxon>
    </lineage>
</organism>
<dbReference type="SUPFAM" id="SSF48726">
    <property type="entry name" value="Immunoglobulin"/>
    <property type="match status" value="2"/>
</dbReference>
<keyword evidence="3" id="KW-0393">Immunoglobulin domain</keyword>
<evidence type="ECO:0000313" key="5">
    <source>
        <dbReference type="Proteomes" id="UP000092462"/>
    </source>
</evidence>
<dbReference type="VEuPathDB" id="VectorBase:PPAI005733"/>
<dbReference type="PROSITE" id="PS50853">
    <property type="entry name" value="FN3"/>
    <property type="match status" value="2"/>
</dbReference>
<proteinExistence type="inferred from homology"/>
<dbReference type="InterPro" id="IPR013098">
    <property type="entry name" value="Ig_I-set"/>
</dbReference>
<dbReference type="InterPro" id="IPR007110">
    <property type="entry name" value="Ig-like_dom"/>
</dbReference>
<dbReference type="FunFam" id="2.60.40.10:FF:000003">
    <property type="entry name" value="Titin isoform E"/>
    <property type="match status" value="1"/>
</dbReference>
<dbReference type="SMART" id="SM00060">
    <property type="entry name" value="FN3"/>
    <property type="match status" value="2"/>
</dbReference>
<dbReference type="GO" id="GO:0009653">
    <property type="term" value="P:anatomical structure morphogenesis"/>
    <property type="evidence" value="ECO:0007669"/>
    <property type="project" value="UniProtKB-ARBA"/>
</dbReference>
<dbReference type="PRINTS" id="PR00014">
    <property type="entry name" value="FNTYPEIII"/>
</dbReference>
<dbReference type="PROSITE" id="PS50835">
    <property type="entry name" value="IG_LIKE"/>
    <property type="match status" value="2"/>
</dbReference>
<dbReference type="InterPro" id="IPR003961">
    <property type="entry name" value="FN3_dom"/>
</dbReference>
<evidence type="ECO:0000256" key="1">
    <source>
        <dbReference type="ARBA" id="ARBA00006692"/>
    </source>
</evidence>
<dbReference type="EnsemblMetazoa" id="PPAI005733-RA">
    <property type="protein sequence ID" value="PPAI005733-PA"/>
    <property type="gene ID" value="PPAI005733"/>
</dbReference>
<dbReference type="Proteomes" id="UP000092462">
    <property type="component" value="Unassembled WGS sequence"/>
</dbReference>
<evidence type="ECO:0000256" key="2">
    <source>
        <dbReference type="ARBA" id="ARBA00022737"/>
    </source>
</evidence>
<dbReference type="PANTHER" id="PTHR14340">
    <property type="entry name" value="MICROFIBRIL-ASSOCIATED GLYCOPROTEIN 3"/>
    <property type="match status" value="1"/>
</dbReference>
<dbReference type="InterPro" id="IPR003599">
    <property type="entry name" value="Ig_sub"/>
</dbReference>
<keyword evidence="2" id="KW-0677">Repeat</keyword>
<dbReference type="InterPro" id="IPR003598">
    <property type="entry name" value="Ig_sub2"/>
</dbReference>
<accession>A0A1B0DCW2</accession>
<dbReference type="Gene3D" id="2.60.40.10">
    <property type="entry name" value="Immunoglobulins"/>
    <property type="match status" value="4"/>
</dbReference>
<dbReference type="GO" id="GO:0030154">
    <property type="term" value="P:cell differentiation"/>
    <property type="evidence" value="ECO:0007669"/>
    <property type="project" value="UniProtKB-ARBA"/>
</dbReference>
<dbReference type="VEuPathDB" id="VectorBase:PPAPM1_006878"/>
<dbReference type="InterPro" id="IPR036179">
    <property type="entry name" value="Ig-like_dom_sf"/>
</dbReference>
<name>A0A1B0DCW2_PHLPP</name>
<evidence type="ECO:0000313" key="4">
    <source>
        <dbReference type="EnsemblMetazoa" id="PPAI005733-PA"/>
    </source>
</evidence>
<dbReference type="CDD" id="cd00063">
    <property type="entry name" value="FN3"/>
    <property type="match status" value="2"/>
</dbReference>
<dbReference type="EMBL" id="AJVK01031421">
    <property type="status" value="NOT_ANNOTATED_CDS"/>
    <property type="molecule type" value="Genomic_DNA"/>
</dbReference>
<protein>
    <submittedName>
        <fullName evidence="4">Uncharacterized protein</fullName>
    </submittedName>
</protein>
<evidence type="ECO:0000256" key="3">
    <source>
        <dbReference type="ARBA" id="ARBA00023319"/>
    </source>
</evidence>
<comment type="similarity">
    <text evidence="1">Belongs to the protein kinase superfamily. CAMK Ser/Thr protein kinase family.</text>
</comment>
<dbReference type="Pfam" id="PF07679">
    <property type="entry name" value="I-set"/>
    <property type="match status" value="2"/>
</dbReference>
<dbReference type="FunFam" id="2.60.40.10:FF:000080">
    <property type="entry name" value="Myosin light chain kinase, smooth muscle"/>
    <property type="match status" value="1"/>
</dbReference>
<dbReference type="InterPro" id="IPR013783">
    <property type="entry name" value="Ig-like_fold"/>
</dbReference>
<keyword evidence="5" id="KW-1185">Reference proteome</keyword>
<dbReference type="SUPFAM" id="SSF49265">
    <property type="entry name" value="Fibronectin type III"/>
    <property type="match status" value="2"/>
</dbReference>
<dbReference type="InterPro" id="IPR036116">
    <property type="entry name" value="FN3_sf"/>
</dbReference>
<dbReference type="Pfam" id="PF00041">
    <property type="entry name" value="fn3"/>
    <property type="match status" value="2"/>
</dbReference>
<dbReference type="SMART" id="SM00408">
    <property type="entry name" value="IGc2"/>
    <property type="match status" value="2"/>
</dbReference>
<dbReference type="AlphaFoldDB" id="A0A1B0DCW2"/>
<dbReference type="FunFam" id="2.60.40.10:FF:000107">
    <property type="entry name" value="Myosin, light chain kinase a"/>
    <property type="match status" value="1"/>
</dbReference>
<dbReference type="PANTHER" id="PTHR14340:SF9">
    <property type="entry name" value="FIBRONECTIN TYPE-III DOMAIN-CONTAINING PROTEIN"/>
    <property type="match status" value="1"/>
</dbReference>